<dbReference type="PROSITE" id="PS51257">
    <property type="entry name" value="PROKAR_LIPOPROTEIN"/>
    <property type="match status" value="1"/>
</dbReference>
<protein>
    <recommendedName>
        <fullName evidence="3">PsbP C-terminal domain-containing protein</fullName>
    </recommendedName>
</protein>
<feature type="non-terminal residue" evidence="1">
    <location>
        <position position="95"/>
    </location>
</feature>
<organism evidence="1 2">
    <name type="scientific">Methanobacterium subterraneum</name>
    <dbReference type="NCBI Taxonomy" id="59277"/>
    <lineage>
        <taxon>Archaea</taxon>
        <taxon>Methanobacteriati</taxon>
        <taxon>Methanobacteriota</taxon>
        <taxon>Methanomada group</taxon>
        <taxon>Methanobacteria</taxon>
        <taxon>Methanobacteriales</taxon>
        <taxon>Methanobacteriaceae</taxon>
        <taxon>Methanobacterium</taxon>
    </lineage>
</organism>
<reference evidence="2" key="1">
    <citation type="journal article" date="2020" name="bioRxiv">
        <title>A rank-normalized archaeal taxonomy based on genome phylogeny resolves widespread incomplete and uneven classifications.</title>
        <authorList>
            <person name="Rinke C."/>
            <person name="Chuvochina M."/>
            <person name="Mussig A.J."/>
            <person name="Chaumeil P.-A."/>
            <person name="Waite D.W."/>
            <person name="Whitman W.B."/>
            <person name="Parks D.H."/>
            <person name="Hugenholtz P."/>
        </authorList>
    </citation>
    <scope>NUCLEOTIDE SEQUENCE [LARGE SCALE GENOMIC DNA]</scope>
</reference>
<evidence type="ECO:0000313" key="2">
    <source>
        <dbReference type="Proteomes" id="UP000586031"/>
    </source>
</evidence>
<proteinExistence type="predicted"/>
<accession>A0A7J4TK96</accession>
<sequence>MKKYLIILAVLAVVVMISGCTTTSNINTKNFSTSGMSFQYPDTWNVSSQVNNNSTQVMVASPEFISSNATKGSVLLIIKLSKSGDNNMSQTRQEL</sequence>
<dbReference type="Proteomes" id="UP000586031">
    <property type="component" value="Unassembled WGS sequence"/>
</dbReference>
<dbReference type="AlphaFoldDB" id="A0A7J4TK96"/>
<dbReference type="EMBL" id="DUHE01000235">
    <property type="protein sequence ID" value="HII84826.1"/>
    <property type="molecule type" value="Genomic_DNA"/>
</dbReference>
<evidence type="ECO:0000313" key="1">
    <source>
        <dbReference type="EMBL" id="HII84826.1"/>
    </source>
</evidence>
<evidence type="ECO:0008006" key="3">
    <source>
        <dbReference type="Google" id="ProtNLM"/>
    </source>
</evidence>
<name>A0A7J4TK96_9EURY</name>
<comment type="caution">
    <text evidence="1">The sequence shown here is derived from an EMBL/GenBank/DDBJ whole genome shotgun (WGS) entry which is preliminary data.</text>
</comment>
<gene>
    <name evidence="1" type="ORF">HA271_08360</name>
</gene>